<keyword evidence="4 6" id="KW-1133">Transmembrane helix</keyword>
<evidence type="ECO:0000256" key="6">
    <source>
        <dbReference type="SAM" id="Phobius"/>
    </source>
</evidence>
<keyword evidence="9" id="KW-1185">Reference proteome</keyword>
<dbReference type="GO" id="GO:0022857">
    <property type="term" value="F:transmembrane transporter activity"/>
    <property type="evidence" value="ECO:0007669"/>
    <property type="project" value="InterPro"/>
</dbReference>
<dbReference type="KEGG" id="ifl:C1H71_07870"/>
<organism evidence="8 9">
    <name type="scientific">Iodobacter fluviatilis</name>
    <dbReference type="NCBI Taxonomy" id="537"/>
    <lineage>
        <taxon>Bacteria</taxon>
        <taxon>Pseudomonadati</taxon>
        <taxon>Pseudomonadota</taxon>
        <taxon>Betaproteobacteria</taxon>
        <taxon>Neisseriales</taxon>
        <taxon>Chitinibacteraceae</taxon>
        <taxon>Iodobacter</taxon>
    </lineage>
</organism>
<keyword evidence="2" id="KW-1003">Cell membrane</keyword>
<proteinExistence type="predicted"/>
<evidence type="ECO:0000313" key="9">
    <source>
        <dbReference type="Proteomes" id="UP000515917"/>
    </source>
</evidence>
<dbReference type="InterPro" id="IPR050189">
    <property type="entry name" value="MFS_Efflux_Transporters"/>
</dbReference>
<dbReference type="PANTHER" id="PTHR43124:SF3">
    <property type="entry name" value="CHLORAMPHENICOL EFFLUX PUMP RV0191"/>
    <property type="match status" value="1"/>
</dbReference>
<dbReference type="PROSITE" id="PS50850">
    <property type="entry name" value="MFS"/>
    <property type="match status" value="1"/>
</dbReference>
<evidence type="ECO:0000256" key="1">
    <source>
        <dbReference type="ARBA" id="ARBA00004651"/>
    </source>
</evidence>
<feature type="transmembrane region" description="Helical" evidence="6">
    <location>
        <begin position="105"/>
        <end position="126"/>
    </location>
</feature>
<evidence type="ECO:0000313" key="8">
    <source>
        <dbReference type="EMBL" id="QBC43465.1"/>
    </source>
</evidence>
<feature type="transmembrane region" description="Helical" evidence="6">
    <location>
        <begin position="48"/>
        <end position="68"/>
    </location>
</feature>
<dbReference type="RefSeq" id="WP_130106044.1">
    <property type="nucleotide sequence ID" value="NZ_CP025781.1"/>
</dbReference>
<dbReference type="SUPFAM" id="SSF103473">
    <property type="entry name" value="MFS general substrate transporter"/>
    <property type="match status" value="1"/>
</dbReference>
<dbReference type="InterPro" id="IPR011701">
    <property type="entry name" value="MFS"/>
</dbReference>
<dbReference type="AlphaFoldDB" id="A0A7G3G9N8"/>
<evidence type="ECO:0000256" key="2">
    <source>
        <dbReference type="ARBA" id="ARBA00022475"/>
    </source>
</evidence>
<feature type="transmembrane region" description="Helical" evidence="6">
    <location>
        <begin position="12"/>
        <end position="36"/>
    </location>
</feature>
<feature type="transmembrane region" description="Helical" evidence="6">
    <location>
        <begin position="254"/>
        <end position="271"/>
    </location>
</feature>
<feature type="transmembrane region" description="Helical" evidence="6">
    <location>
        <begin position="283"/>
        <end position="302"/>
    </location>
</feature>
<keyword evidence="3 6" id="KW-0812">Transmembrane</keyword>
<protein>
    <submittedName>
        <fullName evidence="8">MFS transporter</fullName>
    </submittedName>
</protein>
<dbReference type="EMBL" id="CP025781">
    <property type="protein sequence ID" value="QBC43465.1"/>
    <property type="molecule type" value="Genomic_DNA"/>
</dbReference>
<sequence length="402" mass="43473">MPKLLNPERRTQAMLLVLMLVVFTSIADFMILMPLAPDLMHEMHIDTARFGFLVSAYSLAAGVASLLAASLADRFDRRRALLFCYAGLVLATLACSLATGFYSLLLARCLAGVFGGVIGSIIFAIVGDLIPPERRGWAMSWVMLGFSLSAIAGVPLGLFIAAHSNWRMPFVALSVMCVLIWIGAFYLLPAVKGHLSKGQPAQGMLTGYKELFADRNHWWACGVTALLTLSGFCVIPYIASTMVSNSGLSTHDLVYMYLLGGVATLFSRPVIGGLIDRHSPRRILAYLVLASFIPLILVTQTFSLSVGWQLLFSTLFFVFVSGRFIPATAMVTGATAPQMRGRLMAFNSATQNFASGLAALLAGLIMTQAGDGRIINFDWVGYLSCIFGLAAIWMARKVKAVS</sequence>
<feature type="transmembrane region" description="Helical" evidence="6">
    <location>
        <begin position="80"/>
        <end position="99"/>
    </location>
</feature>
<dbReference type="Pfam" id="PF07690">
    <property type="entry name" value="MFS_1"/>
    <property type="match status" value="1"/>
</dbReference>
<evidence type="ECO:0000256" key="4">
    <source>
        <dbReference type="ARBA" id="ARBA00022989"/>
    </source>
</evidence>
<feature type="transmembrane region" description="Helical" evidence="6">
    <location>
        <begin position="308"/>
        <end position="331"/>
    </location>
</feature>
<feature type="transmembrane region" description="Helical" evidence="6">
    <location>
        <begin position="379"/>
        <end position="395"/>
    </location>
</feature>
<evidence type="ECO:0000259" key="7">
    <source>
        <dbReference type="PROSITE" id="PS50850"/>
    </source>
</evidence>
<feature type="transmembrane region" description="Helical" evidence="6">
    <location>
        <begin position="168"/>
        <end position="188"/>
    </location>
</feature>
<dbReference type="PANTHER" id="PTHR43124">
    <property type="entry name" value="PURINE EFFLUX PUMP PBUE"/>
    <property type="match status" value="1"/>
</dbReference>
<feature type="transmembrane region" description="Helical" evidence="6">
    <location>
        <begin position="343"/>
        <end position="367"/>
    </location>
</feature>
<feature type="domain" description="Major facilitator superfamily (MFS) profile" evidence="7">
    <location>
        <begin position="14"/>
        <end position="402"/>
    </location>
</feature>
<dbReference type="InterPro" id="IPR020846">
    <property type="entry name" value="MFS_dom"/>
</dbReference>
<dbReference type="Proteomes" id="UP000515917">
    <property type="component" value="Chromosome"/>
</dbReference>
<dbReference type="GO" id="GO:0005886">
    <property type="term" value="C:plasma membrane"/>
    <property type="evidence" value="ECO:0007669"/>
    <property type="project" value="UniProtKB-SubCell"/>
</dbReference>
<gene>
    <name evidence="8" type="ORF">C1H71_07870</name>
</gene>
<accession>A0A7G3G9N8</accession>
<dbReference type="CDD" id="cd17324">
    <property type="entry name" value="MFS_NepI_like"/>
    <property type="match status" value="1"/>
</dbReference>
<reference evidence="8 9" key="1">
    <citation type="submission" date="2018-01" db="EMBL/GenBank/DDBJ databases">
        <title>Genome sequence of Iodobacter sp. strain PCH194 isolated from Indian Trans-Himalaya.</title>
        <authorList>
            <person name="Kumar V."/>
            <person name="Thakur V."/>
            <person name="Kumar S."/>
            <person name="Singh D."/>
        </authorList>
    </citation>
    <scope>NUCLEOTIDE SEQUENCE [LARGE SCALE GENOMIC DNA]</scope>
    <source>
        <strain evidence="8 9">PCH194</strain>
    </source>
</reference>
<dbReference type="InterPro" id="IPR036259">
    <property type="entry name" value="MFS_trans_sf"/>
</dbReference>
<evidence type="ECO:0000256" key="3">
    <source>
        <dbReference type="ARBA" id="ARBA00022692"/>
    </source>
</evidence>
<keyword evidence="5 6" id="KW-0472">Membrane</keyword>
<comment type="subcellular location">
    <subcellularLocation>
        <location evidence="1">Cell membrane</location>
        <topology evidence="1">Multi-pass membrane protein</topology>
    </subcellularLocation>
</comment>
<feature type="transmembrane region" description="Helical" evidence="6">
    <location>
        <begin position="138"/>
        <end position="162"/>
    </location>
</feature>
<evidence type="ECO:0000256" key="5">
    <source>
        <dbReference type="ARBA" id="ARBA00023136"/>
    </source>
</evidence>
<dbReference type="Gene3D" id="1.20.1250.20">
    <property type="entry name" value="MFS general substrate transporter like domains"/>
    <property type="match status" value="1"/>
</dbReference>
<name>A0A7G3G9N8_9NEIS</name>
<feature type="transmembrane region" description="Helical" evidence="6">
    <location>
        <begin position="218"/>
        <end position="239"/>
    </location>
</feature>